<dbReference type="Proteomes" id="UP000499080">
    <property type="component" value="Unassembled WGS sequence"/>
</dbReference>
<protein>
    <submittedName>
        <fullName evidence="1">Uncharacterized protein</fullName>
    </submittedName>
</protein>
<evidence type="ECO:0000313" key="1">
    <source>
        <dbReference type="EMBL" id="GBM37910.1"/>
    </source>
</evidence>
<dbReference type="AlphaFoldDB" id="A0A4Y2F8Q3"/>
<reference evidence="1 2" key="1">
    <citation type="journal article" date="2019" name="Sci. Rep.">
        <title>Orb-weaving spider Araneus ventricosus genome elucidates the spidroin gene catalogue.</title>
        <authorList>
            <person name="Kono N."/>
            <person name="Nakamura H."/>
            <person name="Ohtoshi R."/>
            <person name="Moran D.A.P."/>
            <person name="Shinohara A."/>
            <person name="Yoshida Y."/>
            <person name="Fujiwara M."/>
            <person name="Mori M."/>
            <person name="Tomita M."/>
            <person name="Arakawa K."/>
        </authorList>
    </citation>
    <scope>NUCLEOTIDE SEQUENCE [LARGE SCALE GENOMIC DNA]</scope>
</reference>
<keyword evidence="2" id="KW-1185">Reference proteome</keyword>
<accession>A0A4Y2F8Q3</accession>
<proteinExistence type="predicted"/>
<sequence length="114" mass="13345">MDARRKNDVLKPVDTRREIKLEARPRAGGLDLRVLIAVERKYIWLSRKEAYFSRSGDRFRWMGLGFVAYLCRSVHVVSVDCRDMLIEKNQIALSTRRVREFGTKSTCLLRSRIA</sequence>
<comment type="caution">
    <text evidence="1">The sequence shown here is derived from an EMBL/GenBank/DDBJ whole genome shotgun (WGS) entry which is preliminary data.</text>
</comment>
<gene>
    <name evidence="1" type="ORF">AVEN_72827_1</name>
</gene>
<name>A0A4Y2F8Q3_ARAVE</name>
<organism evidence="1 2">
    <name type="scientific">Araneus ventricosus</name>
    <name type="common">Orbweaver spider</name>
    <name type="synonym">Epeira ventricosa</name>
    <dbReference type="NCBI Taxonomy" id="182803"/>
    <lineage>
        <taxon>Eukaryota</taxon>
        <taxon>Metazoa</taxon>
        <taxon>Ecdysozoa</taxon>
        <taxon>Arthropoda</taxon>
        <taxon>Chelicerata</taxon>
        <taxon>Arachnida</taxon>
        <taxon>Araneae</taxon>
        <taxon>Araneomorphae</taxon>
        <taxon>Entelegynae</taxon>
        <taxon>Araneoidea</taxon>
        <taxon>Araneidae</taxon>
        <taxon>Araneus</taxon>
    </lineage>
</organism>
<dbReference type="EMBL" id="BGPR01000853">
    <property type="protein sequence ID" value="GBM37910.1"/>
    <property type="molecule type" value="Genomic_DNA"/>
</dbReference>
<evidence type="ECO:0000313" key="2">
    <source>
        <dbReference type="Proteomes" id="UP000499080"/>
    </source>
</evidence>